<keyword evidence="1" id="KW-1133">Transmembrane helix</keyword>
<sequence length="106" mass="11591">MNERERIVNRDLQVLDEAHYGGRIARAEYRARRRNVLAALRDSHGITARQVPLRSPDRGSAEPAPRDDVLPALLGRGGLPSRMLLVVFAAGALVCALLLGLLLFAP</sequence>
<proteinExistence type="predicted"/>
<organism evidence="2 3">
    <name type="scientific">Frateuria terrea</name>
    <dbReference type="NCBI Taxonomy" id="529704"/>
    <lineage>
        <taxon>Bacteria</taxon>
        <taxon>Pseudomonadati</taxon>
        <taxon>Pseudomonadota</taxon>
        <taxon>Gammaproteobacteria</taxon>
        <taxon>Lysobacterales</taxon>
        <taxon>Rhodanobacteraceae</taxon>
        <taxon>Frateuria</taxon>
    </lineage>
</organism>
<dbReference type="STRING" id="529704.SAMN02927913_0431"/>
<feature type="transmembrane region" description="Helical" evidence="1">
    <location>
        <begin position="83"/>
        <end position="105"/>
    </location>
</feature>
<keyword evidence="1" id="KW-0472">Membrane</keyword>
<reference evidence="2 3" key="1">
    <citation type="submission" date="2016-10" db="EMBL/GenBank/DDBJ databases">
        <authorList>
            <person name="de Groot N.N."/>
        </authorList>
    </citation>
    <scope>NUCLEOTIDE SEQUENCE [LARGE SCALE GENOMIC DNA]</scope>
    <source>
        <strain evidence="2 3">DSM 26515</strain>
    </source>
</reference>
<evidence type="ECO:0008006" key="4">
    <source>
        <dbReference type="Google" id="ProtNLM"/>
    </source>
</evidence>
<dbReference type="AlphaFoldDB" id="A0A1H6QC81"/>
<keyword evidence="1" id="KW-0812">Transmembrane</keyword>
<dbReference type="Proteomes" id="UP000199420">
    <property type="component" value="Unassembled WGS sequence"/>
</dbReference>
<evidence type="ECO:0000313" key="2">
    <source>
        <dbReference type="EMBL" id="SEI41348.1"/>
    </source>
</evidence>
<dbReference type="EMBL" id="FNYC01000001">
    <property type="protein sequence ID" value="SEI41348.1"/>
    <property type="molecule type" value="Genomic_DNA"/>
</dbReference>
<dbReference type="RefSeq" id="WP_091333085.1">
    <property type="nucleotide sequence ID" value="NZ_FNYC01000001.1"/>
</dbReference>
<keyword evidence="3" id="KW-1185">Reference proteome</keyword>
<evidence type="ECO:0000313" key="3">
    <source>
        <dbReference type="Proteomes" id="UP000199420"/>
    </source>
</evidence>
<name>A0A1H6QC81_9GAMM</name>
<protein>
    <recommendedName>
        <fullName evidence="4">DUF1707 domain-containing protein</fullName>
    </recommendedName>
</protein>
<accession>A0A1H6QC81</accession>
<gene>
    <name evidence="2" type="ORF">SAMN04487997_0515</name>
</gene>
<evidence type="ECO:0000256" key="1">
    <source>
        <dbReference type="SAM" id="Phobius"/>
    </source>
</evidence>